<accession>E1QHG8</accession>
<dbReference type="RefSeq" id="WP_013258464.1">
    <property type="nucleotide sequence ID" value="NC_014365.1"/>
</dbReference>
<reference evidence="11 12" key="1">
    <citation type="journal article" date="2010" name="Stand. Genomic Sci.">
        <title>Complete genome sequence of Desulfarculus baarsii type strain (2st14).</title>
        <authorList>
            <person name="Sun H."/>
            <person name="Spring S."/>
            <person name="Lapidus A."/>
            <person name="Davenport K."/>
            <person name="Del Rio T.G."/>
            <person name="Tice H."/>
            <person name="Nolan M."/>
            <person name="Copeland A."/>
            <person name="Cheng J.F."/>
            <person name="Lucas S."/>
            <person name="Tapia R."/>
            <person name="Goodwin L."/>
            <person name="Pitluck S."/>
            <person name="Ivanova N."/>
            <person name="Pagani I."/>
            <person name="Mavromatis K."/>
            <person name="Ovchinnikova G."/>
            <person name="Pati A."/>
            <person name="Chen A."/>
            <person name="Palaniappan K."/>
            <person name="Hauser L."/>
            <person name="Chang Y.J."/>
            <person name="Jeffries C.D."/>
            <person name="Detter J.C."/>
            <person name="Han C."/>
            <person name="Rohde M."/>
            <person name="Brambilla E."/>
            <person name="Goker M."/>
            <person name="Woyke T."/>
            <person name="Bristow J."/>
            <person name="Eisen J.A."/>
            <person name="Markowitz V."/>
            <person name="Hugenholtz P."/>
            <person name="Kyrpides N.C."/>
            <person name="Klenk H.P."/>
            <person name="Land M."/>
        </authorList>
    </citation>
    <scope>NUCLEOTIDE SEQUENCE [LARGE SCALE GENOMIC DNA]</scope>
    <source>
        <strain evidence="12">ATCC 33931 / DSM 2075 / LMG 7858 / VKM B-1802 / 2st14</strain>
    </source>
</reference>
<evidence type="ECO:0000256" key="3">
    <source>
        <dbReference type="ARBA" id="ARBA00022692"/>
    </source>
</evidence>
<feature type="transmembrane region" description="Helical" evidence="8">
    <location>
        <begin position="331"/>
        <end position="355"/>
    </location>
</feature>
<evidence type="ECO:0000256" key="2">
    <source>
        <dbReference type="ARBA" id="ARBA00022475"/>
    </source>
</evidence>
<dbReference type="eggNOG" id="COG0577">
    <property type="taxonomic scope" value="Bacteria"/>
</dbReference>
<dbReference type="PANTHER" id="PTHR30572">
    <property type="entry name" value="MEMBRANE COMPONENT OF TRANSPORTER-RELATED"/>
    <property type="match status" value="1"/>
</dbReference>
<proteinExistence type="inferred from homology"/>
<feature type="domain" description="MacB-like periplasmic core" evidence="10">
    <location>
        <begin position="22"/>
        <end position="233"/>
    </location>
</feature>
<dbReference type="GO" id="GO:0005886">
    <property type="term" value="C:plasma membrane"/>
    <property type="evidence" value="ECO:0007669"/>
    <property type="project" value="UniProtKB-SubCell"/>
</dbReference>
<feature type="transmembrane region" description="Helical" evidence="8">
    <location>
        <begin position="21"/>
        <end position="39"/>
    </location>
</feature>
<evidence type="ECO:0000313" key="12">
    <source>
        <dbReference type="Proteomes" id="UP000009047"/>
    </source>
</evidence>
<evidence type="ECO:0000259" key="10">
    <source>
        <dbReference type="Pfam" id="PF12704"/>
    </source>
</evidence>
<comment type="similarity">
    <text evidence="6">Belongs to the ABC-4 integral membrane protein family.</text>
</comment>
<dbReference type="Pfam" id="PF02687">
    <property type="entry name" value="FtsX"/>
    <property type="match status" value="1"/>
</dbReference>
<dbReference type="Proteomes" id="UP000009047">
    <property type="component" value="Chromosome"/>
</dbReference>
<feature type="region of interest" description="Disordered" evidence="7">
    <location>
        <begin position="223"/>
        <end position="263"/>
    </location>
</feature>
<gene>
    <name evidence="11" type="ordered locus">Deba_1643</name>
</gene>
<comment type="subcellular location">
    <subcellularLocation>
        <location evidence="1">Cell membrane</location>
        <topology evidence="1">Multi-pass membrane protein</topology>
    </subcellularLocation>
</comment>
<dbReference type="KEGG" id="dbr:Deba_1643"/>
<keyword evidence="3 8" id="KW-0812">Transmembrane</keyword>
<feature type="domain" description="ABC3 transporter permease C-terminal" evidence="9">
    <location>
        <begin position="335"/>
        <end position="447"/>
    </location>
</feature>
<dbReference type="AlphaFoldDB" id="E1QHG8"/>
<evidence type="ECO:0000256" key="5">
    <source>
        <dbReference type="ARBA" id="ARBA00023136"/>
    </source>
</evidence>
<dbReference type="PANTHER" id="PTHR30572:SF4">
    <property type="entry name" value="ABC TRANSPORTER PERMEASE YTRF"/>
    <property type="match status" value="1"/>
</dbReference>
<feature type="compositionally biased region" description="Polar residues" evidence="7">
    <location>
        <begin position="246"/>
        <end position="263"/>
    </location>
</feature>
<organism evidence="11 12">
    <name type="scientific">Desulfarculus baarsii (strain ATCC 33931 / DSM 2075 / LMG 7858 / VKM B-1802 / 2st14)</name>
    <dbReference type="NCBI Taxonomy" id="644282"/>
    <lineage>
        <taxon>Bacteria</taxon>
        <taxon>Pseudomonadati</taxon>
        <taxon>Thermodesulfobacteriota</taxon>
        <taxon>Desulfarculia</taxon>
        <taxon>Desulfarculales</taxon>
        <taxon>Desulfarculaceae</taxon>
        <taxon>Desulfarculus</taxon>
    </lineage>
</organism>
<sequence length="454" mass="48180">MKLIGASRMALKALGRNPMRAMLTTLGIVIGVGAVIAMMEIGQGSSTALQKSIATMGANVILVRPGALQTHGVSGGAASGTTLTPKDAEAIKRECESVRLSAPVVRARTQVVYGNRNWAPSNMFGTTPEFLVIRAWGAMSEGEMFTDQDVAGARRVCVLGQTVARELFQGQSPVGKSVRIKDVAFKVVGVLGVKGANMMGMDQDDVLVAPWTTIKYRVAGSKLGSTNQSASSGDSDSTSGSYYPSEQTSLYPEQSSTQAQNTPITSRISDVDEIMVSAWSAAEINTAVDEISQLLRQRHRIRPGQDDDFTIRNMTELTDTLSSTATLMANLLLSVAMISLVVGGVGIMNIMLVSVTERTREIGLRMAVGARGSDILRQFLVEAVVLCLAGGALGIVLGHGGSSLVRLVLKWPVETSIEAIVLAVAVSAAIGVIFGFYPAWRASRLDPIEALRYE</sequence>
<evidence type="ECO:0000256" key="8">
    <source>
        <dbReference type="SAM" id="Phobius"/>
    </source>
</evidence>
<dbReference type="GO" id="GO:0022857">
    <property type="term" value="F:transmembrane transporter activity"/>
    <property type="evidence" value="ECO:0007669"/>
    <property type="project" value="TreeGrafter"/>
</dbReference>
<keyword evidence="4 8" id="KW-1133">Transmembrane helix</keyword>
<evidence type="ECO:0000259" key="9">
    <source>
        <dbReference type="Pfam" id="PF02687"/>
    </source>
</evidence>
<protein>
    <submittedName>
        <fullName evidence="11">Uncharacterized protein</fullName>
    </submittedName>
</protein>
<keyword evidence="12" id="KW-1185">Reference proteome</keyword>
<evidence type="ECO:0000313" key="11">
    <source>
        <dbReference type="EMBL" id="ADK85011.1"/>
    </source>
</evidence>
<evidence type="ECO:0000256" key="7">
    <source>
        <dbReference type="SAM" id="MobiDB-lite"/>
    </source>
</evidence>
<feature type="compositionally biased region" description="Low complexity" evidence="7">
    <location>
        <begin position="225"/>
        <end position="245"/>
    </location>
</feature>
<evidence type="ECO:0000256" key="6">
    <source>
        <dbReference type="ARBA" id="ARBA00038076"/>
    </source>
</evidence>
<keyword evidence="5 8" id="KW-0472">Membrane</keyword>
<dbReference type="HOGENOM" id="CLU_000604_8_0_7"/>
<feature type="transmembrane region" description="Helical" evidence="8">
    <location>
        <begin position="375"/>
        <end position="397"/>
    </location>
</feature>
<dbReference type="InterPro" id="IPR025857">
    <property type="entry name" value="MacB_PCD"/>
</dbReference>
<dbReference type="STRING" id="644282.Deba_1643"/>
<evidence type="ECO:0000256" key="1">
    <source>
        <dbReference type="ARBA" id="ARBA00004651"/>
    </source>
</evidence>
<dbReference type="InterPro" id="IPR050250">
    <property type="entry name" value="Macrolide_Exporter_MacB"/>
</dbReference>
<dbReference type="InterPro" id="IPR003838">
    <property type="entry name" value="ABC3_permease_C"/>
</dbReference>
<feature type="transmembrane region" description="Helical" evidence="8">
    <location>
        <begin position="417"/>
        <end position="437"/>
    </location>
</feature>
<dbReference type="Pfam" id="PF12704">
    <property type="entry name" value="MacB_PCD"/>
    <property type="match status" value="1"/>
</dbReference>
<name>E1QHG8_DESB2</name>
<evidence type="ECO:0000256" key="4">
    <source>
        <dbReference type="ARBA" id="ARBA00022989"/>
    </source>
</evidence>
<keyword evidence="2" id="KW-1003">Cell membrane</keyword>
<dbReference type="EMBL" id="CP002085">
    <property type="protein sequence ID" value="ADK85011.1"/>
    <property type="molecule type" value="Genomic_DNA"/>
</dbReference>